<sequence>MLSLIELGSMGVIGGGASRNGRRVGCTGVFGRVFNLSRSTQGTSGRSDSLKRQISRRPSIRLMELDFNPGDTVLISVLRPSRAPSSPYHKMFAISSDELFEVAGLAKQTTPYITKRDKFAASVKANVIKPRPNIPNFIEKGVMIARRMAGVKVTYWYRHCNCYHYTDYLTYGQTFGSSDNFFYQPASVDCPVFATITSETDVSSPEFTLKTKNGKPVILNPLPDE</sequence>
<organism evidence="1 2">
    <name type="scientific">Bemisia tabaci</name>
    <name type="common">Sweetpotato whitefly</name>
    <name type="synonym">Aleurodes tabaci</name>
    <dbReference type="NCBI Taxonomy" id="7038"/>
    <lineage>
        <taxon>Eukaryota</taxon>
        <taxon>Metazoa</taxon>
        <taxon>Ecdysozoa</taxon>
        <taxon>Arthropoda</taxon>
        <taxon>Hexapoda</taxon>
        <taxon>Insecta</taxon>
        <taxon>Pterygota</taxon>
        <taxon>Neoptera</taxon>
        <taxon>Paraneoptera</taxon>
        <taxon>Hemiptera</taxon>
        <taxon>Sternorrhyncha</taxon>
        <taxon>Aleyrodoidea</taxon>
        <taxon>Aleyrodidae</taxon>
        <taxon>Aleyrodinae</taxon>
        <taxon>Bemisia</taxon>
    </lineage>
</organism>
<name>A0A9P0CER1_BEMTA</name>
<reference evidence="1" key="1">
    <citation type="submission" date="2021-12" db="EMBL/GenBank/DDBJ databases">
        <authorList>
            <person name="King R."/>
        </authorList>
    </citation>
    <scope>NUCLEOTIDE SEQUENCE</scope>
</reference>
<keyword evidence="2" id="KW-1185">Reference proteome</keyword>
<dbReference type="AlphaFoldDB" id="A0A9P0CER1"/>
<accession>A0A9P0CER1</accession>
<gene>
    <name evidence="1" type="ORF">BEMITA_LOCUS8239</name>
</gene>
<dbReference type="Proteomes" id="UP001152759">
    <property type="component" value="Chromosome 4"/>
</dbReference>
<proteinExistence type="predicted"/>
<protein>
    <submittedName>
        <fullName evidence="1">Uncharacterized protein</fullName>
    </submittedName>
</protein>
<evidence type="ECO:0000313" key="2">
    <source>
        <dbReference type="Proteomes" id="UP001152759"/>
    </source>
</evidence>
<evidence type="ECO:0000313" key="1">
    <source>
        <dbReference type="EMBL" id="CAH0771504.1"/>
    </source>
</evidence>
<dbReference type="EMBL" id="OU963865">
    <property type="protein sequence ID" value="CAH0771504.1"/>
    <property type="molecule type" value="Genomic_DNA"/>
</dbReference>